<feature type="transmembrane region" description="Helical" evidence="5">
    <location>
        <begin position="64"/>
        <end position="87"/>
    </location>
</feature>
<sequence>MIFGSFIAGATAEGGGAVAFPVMTLIFHITPDIARNFSLAIQSIGMSAAAYLIVTQRIPINKTYLLLCSLGGFLGLILGTYLIAPIVSPPYTKMFFVSLWLSFGVILFSQNINESHQKTESLPPLSTTDKNIFILLGFLGGMVVSIVGTGIDILTFAFVTVKYRLSEKIATPTSVCLMAGNSLVGFLLHAFLIGDFGLQEFHYWLVCIPVVVFGAPLGAYFINQKSRIFIANFLFFVLIAQFIGALIVIQPRGLLAWFTLGTFVTGLILFFSLNHIGRTSKKSQVFNLKNLKK</sequence>
<comment type="caution">
    <text evidence="6">The sequence shown here is derived from an EMBL/GenBank/DDBJ whole genome shotgun (WGS) entry which is preliminary data.</text>
</comment>
<dbReference type="Pfam" id="PF01925">
    <property type="entry name" value="TauE"/>
    <property type="match status" value="1"/>
</dbReference>
<evidence type="ECO:0000313" key="6">
    <source>
        <dbReference type="EMBL" id="MBE9144824.1"/>
    </source>
</evidence>
<proteinExistence type="inferred from homology"/>
<keyword evidence="7" id="KW-1185">Reference proteome</keyword>
<keyword evidence="4 5" id="KW-0472">Membrane</keyword>
<evidence type="ECO:0000256" key="4">
    <source>
        <dbReference type="ARBA" id="ARBA00023136"/>
    </source>
</evidence>
<protein>
    <recommendedName>
        <fullName evidence="5">Probable membrane transporter protein</fullName>
    </recommendedName>
</protein>
<feature type="transmembrane region" description="Helical" evidence="5">
    <location>
        <begin position="132"/>
        <end position="157"/>
    </location>
</feature>
<evidence type="ECO:0000256" key="2">
    <source>
        <dbReference type="ARBA" id="ARBA00022692"/>
    </source>
</evidence>
<accession>A0ABR9UGZ8</accession>
<organism evidence="6 7">
    <name type="scientific">Planktothrix mougeotii LEGE 06226</name>
    <dbReference type="NCBI Taxonomy" id="1828728"/>
    <lineage>
        <taxon>Bacteria</taxon>
        <taxon>Bacillati</taxon>
        <taxon>Cyanobacteriota</taxon>
        <taxon>Cyanophyceae</taxon>
        <taxon>Oscillatoriophycideae</taxon>
        <taxon>Oscillatoriales</taxon>
        <taxon>Microcoleaceae</taxon>
        <taxon>Planktothrix</taxon>
    </lineage>
</organism>
<feature type="transmembrane region" description="Helical" evidence="5">
    <location>
        <begin position="229"/>
        <end position="249"/>
    </location>
</feature>
<dbReference type="Proteomes" id="UP000640725">
    <property type="component" value="Unassembled WGS sequence"/>
</dbReference>
<keyword evidence="2 5" id="KW-0812">Transmembrane</keyword>
<comment type="subcellular location">
    <subcellularLocation>
        <location evidence="5">Cell membrane</location>
        <topology evidence="5">Multi-pass membrane protein</topology>
    </subcellularLocation>
    <subcellularLocation>
        <location evidence="1">Membrane</location>
        <topology evidence="1">Multi-pass membrane protein</topology>
    </subcellularLocation>
</comment>
<feature type="transmembrane region" description="Helical" evidence="5">
    <location>
        <begin position="169"/>
        <end position="191"/>
    </location>
</feature>
<feature type="transmembrane region" description="Helical" evidence="5">
    <location>
        <begin position="6"/>
        <end position="27"/>
    </location>
</feature>
<evidence type="ECO:0000256" key="1">
    <source>
        <dbReference type="ARBA" id="ARBA00004141"/>
    </source>
</evidence>
<dbReference type="PANTHER" id="PTHR31154:SF4">
    <property type="entry name" value="MEMBRANE TRANSPORTER PROTEIN"/>
    <property type="match status" value="1"/>
</dbReference>
<keyword evidence="3 5" id="KW-1133">Transmembrane helix</keyword>
<evidence type="ECO:0000256" key="3">
    <source>
        <dbReference type="ARBA" id="ARBA00022989"/>
    </source>
</evidence>
<feature type="transmembrane region" description="Helical" evidence="5">
    <location>
        <begin position="255"/>
        <end position="273"/>
    </location>
</feature>
<comment type="similarity">
    <text evidence="5">Belongs to the 4-toluene sulfonate uptake permease (TSUP) (TC 2.A.102) family.</text>
</comment>
<reference evidence="6 7" key="1">
    <citation type="submission" date="2020-10" db="EMBL/GenBank/DDBJ databases">
        <authorList>
            <person name="Castelo-Branco R."/>
            <person name="Eusebio N."/>
            <person name="Adriana R."/>
            <person name="Vieira A."/>
            <person name="Brugerolle De Fraissinette N."/>
            <person name="Rezende De Castro R."/>
            <person name="Schneider M.P."/>
            <person name="Vasconcelos V."/>
            <person name="Leao P.N."/>
        </authorList>
    </citation>
    <scope>NUCLEOTIDE SEQUENCE [LARGE SCALE GENOMIC DNA]</scope>
    <source>
        <strain evidence="6 7">LEGE 06226</strain>
    </source>
</reference>
<evidence type="ECO:0000256" key="5">
    <source>
        <dbReference type="RuleBase" id="RU363041"/>
    </source>
</evidence>
<feature type="transmembrane region" description="Helical" evidence="5">
    <location>
        <begin position="39"/>
        <end position="58"/>
    </location>
</feature>
<dbReference type="InterPro" id="IPR002781">
    <property type="entry name" value="TM_pro_TauE-like"/>
</dbReference>
<gene>
    <name evidence="6" type="ORF">IQ236_16600</name>
</gene>
<dbReference type="PANTHER" id="PTHR31154">
    <property type="entry name" value="MEMBRANE TRANSPORTER PROTEIN"/>
    <property type="match status" value="1"/>
</dbReference>
<name>A0ABR9UGZ8_9CYAN</name>
<evidence type="ECO:0000313" key="7">
    <source>
        <dbReference type="Proteomes" id="UP000640725"/>
    </source>
</evidence>
<feature type="transmembrane region" description="Helical" evidence="5">
    <location>
        <begin position="203"/>
        <end position="222"/>
    </location>
</feature>
<dbReference type="EMBL" id="JADEWU010000040">
    <property type="protein sequence ID" value="MBE9144824.1"/>
    <property type="molecule type" value="Genomic_DNA"/>
</dbReference>
<keyword evidence="5" id="KW-1003">Cell membrane</keyword>